<reference evidence="3 4" key="1">
    <citation type="submission" date="2020-02" db="EMBL/GenBank/DDBJ databases">
        <title>Aliifodinibius halophilus 2W32, complete genome.</title>
        <authorList>
            <person name="Li Y."/>
            <person name="Wu S."/>
        </authorList>
    </citation>
    <scope>NUCLEOTIDE SEQUENCE [LARGE SCALE GENOMIC DNA]</scope>
    <source>
        <strain evidence="3 4">2W32</strain>
    </source>
</reference>
<dbReference type="GO" id="GO:0004175">
    <property type="term" value="F:endopeptidase activity"/>
    <property type="evidence" value="ECO:0007669"/>
    <property type="project" value="UniProtKB-ARBA"/>
</dbReference>
<evidence type="ECO:0000313" key="3">
    <source>
        <dbReference type="EMBL" id="NGP89753.1"/>
    </source>
</evidence>
<keyword evidence="3" id="KW-0645">Protease</keyword>
<keyword evidence="3" id="KW-0378">Hydrolase</keyword>
<evidence type="ECO:0000256" key="1">
    <source>
        <dbReference type="SAM" id="Phobius"/>
    </source>
</evidence>
<keyword evidence="1" id="KW-0812">Transmembrane</keyword>
<sequence>MDFIDYQATEGYFPFTHLVQSLEFTFFAGILTYCFLALAEEMVYRGLVFRYLFKNTSHLQFALIISSIIFSLLHFNKSPLFYITAFLIGYLLALIYYHSGSLLYSISIHWSYDLFMFIGKNFLDDHLNMQSQIISGWGDYSNLIKIPFLILIILAIHMFMKRNKSIEK</sequence>
<organism evidence="3 4">
    <name type="scientific">Fodinibius halophilus</name>
    <dbReference type="NCBI Taxonomy" id="1736908"/>
    <lineage>
        <taxon>Bacteria</taxon>
        <taxon>Pseudomonadati</taxon>
        <taxon>Balneolota</taxon>
        <taxon>Balneolia</taxon>
        <taxon>Balneolales</taxon>
        <taxon>Balneolaceae</taxon>
        <taxon>Fodinibius</taxon>
    </lineage>
</organism>
<dbReference type="GO" id="GO:0080120">
    <property type="term" value="P:CAAX-box protein maturation"/>
    <property type="evidence" value="ECO:0007669"/>
    <property type="project" value="UniProtKB-ARBA"/>
</dbReference>
<dbReference type="PANTHER" id="PTHR43592">
    <property type="entry name" value="CAAX AMINO TERMINAL PROTEASE"/>
    <property type="match status" value="1"/>
</dbReference>
<dbReference type="Proteomes" id="UP000479132">
    <property type="component" value="Unassembled WGS sequence"/>
</dbReference>
<keyword evidence="1" id="KW-0472">Membrane</keyword>
<evidence type="ECO:0000313" key="4">
    <source>
        <dbReference type="Proteomes" id="UP000479132"/>
    </source>
</evidence>
<feature type="transmembrane region" description="Helical" evidence="1">
    <location>
        <begin position="20"/>
        <end position="39"/>
    </location>
</feature>
<dbReference type="EMBL" id="JAALLS010000024">
    <property type="protein sequence ID" value="NGP89753.1"/>
    <property type="molecule type" value="Genomic_DNA"/>
</dbReference>
<keyword evidence="1" id="KW-1133">Transmembrane helix</keyword>
<protein>
    <submittedName>
        <fullName evidence="3">CPBP family intramembrane metalloprotease</fullName>
    </submittedName>
</protein>
<evidence type="ECO:0000259" key="2">
    <source>
        <dbReference type="Pfam" id="PF02517"/>
    </source>
</evidence>
<feature type="transmembrane region" description="Helical" evidence="1">
    <location>
        <begin position="79"/>
        <end position="97"/>
    </location>
</feature>
<gene>
    <name evidence="3" type="ORF">G3569_15450</name>
</gene>
<feature type="domain" description="CAAX prenyl protease 2/Lysostaphin resistance protein A-like" evidence="2">
    <location>
        <begin position="25"/>
        <end position="115"/>
    </location>
</feature>
<feature type="transmembrane region" description="Helical" evidence="1">
    <location>
        <begin position="51"/>
        <end position="73"/>
    </location>
</feature>
<feature type="transmembrane region" description="Helical" evidence="1">
    <location>
        <begin position="102"/>
        <end position="123"/>
    </location>
</feature>
<dbReference type="AlphaFoldDB" id="A0A6M1TBN5"/>
<dbReference type="Pfam" id="PF02517">
    <property type="entry name" value="Rce1-like"/>
    <property type="match status" value="1"/>
</dbReference>
<proteinExistence type="predicted"/>
<dbReference type="GO" id="GO:0008237">
    <property type="term" value="F:metallopeptidase activity"/>
    <property type="evidence" value="ECO:0007669"/>
    <property type="project" value="UniProtKB-KW"/>
</dbReference>
<name>A0A6M1TBN5_9BACT</name>
<accession>A0A6M1TBN5</accession>
<comment type="caution">
    <text evidence="3">The sequence shown here is derived from an EMBL/GenBank/DDBJ whole genome shotgun (WGS) entry which is preliminary data.</text>
</comment>
<dbReference type="PANTHER" id="PTHR43592:SF15">
    <property type="entry name" value="CAAX AMINO TERMINAL PROTEASE FAMILY PROTEIN"/>
    <property type="match status" value="1"/>
</dbReference>
<dbReference type="GO" id="GO:0006508">
    <property type="term" value="P:proteolysis"/>
    <property type="evidence" value="ECO:0007669"/>
    <property type="project" value="UniProtKB-KW"/>
</dbReference>
<keyword evidence="4" id="KW-1185">Reference proteome</keyword>
<feature type="transmembrane region" description="Helical" evidence="1">
    <location>
        <begin position="143"/>
        <end position="160"/>
    </location>
</feature>
<keyword evidence="3" id="KW-0482">Metalloprotease</keyword>
<dbReference type="InterPro" id="IPR003675">
    <property type="entry name" value="Rce1/LyrA-like_dom"/>
</dbReference>